<accession>A0A3G8XN48</accession>
<dbReference type="AlphaFoldDB" id="A0A3G8XN48"/>
<protein>
    <submittedName>
        <fullName evidence="1">Uncharacterized protein</fullName>
    </submittedName>
</protein>
<dbReference type="InterPro" id="IPR038765">
    <property type="entry name" value="Papain-like_cys_pep_sf"/>
</dbReference>
<dbReference type="RefSeq" id="WP_125021499.1">
    <property type="nucleotide sequence ID" value="NZ_CP034159.1"/>
</dbReference>
<proteinExistence type="predicted"/>
<keyword evidence="2" id="KW-1185">Reference proteome</keyword>
<organism evidence="1 2">
    <name type="scientific">Kaistella carnis</name>
    <dbReference type="NCBI Taxonomy" id="1241979"/>
    <lineage>
        <taxon>Bacteria</taxon>
        <taxon>Pseudomonadati</taxon>
        <taxon>Bacteroidota</taxon>
        <taxon>Flavobacteriia</taxon>
        <taxon>Flavobacteriales</taxon>
        <taxon>Weeksellaceae</taxon>
        <taxon>Chryseobacterium group</taxon>
        <taxon>Kaistella</taxon>
    </lineage>
</organism>
<dbReference type="KEGG" id="ccas:EIB73_00230"/>
<gene>
    <name evidence="1" type="ORF">EIB73_00230</name>
</gene>
<dbReference type="Proteomes" id="UP000270185">
    <property type="component" value="Chromosome"/>
</dbReference>
<dbReference type="EMBL" id="CP034159">
    <property type="protein sequence ID" value="AZI31694.1"/>
    <property type="molecule type" value="Genomic_DNA"/>
</dbReference>
<dbReference type="SUPFAM" id="SSF54001">
    <property type="entry name" value="Cysteine proteinases"/>
    <property type="match status" value="1"/>
</dbReference>
<evidence type="ECO:0000313" key="1">
    <source>
        <dbReference type="EMBL" id="AZI31694.1"/>
    </source>
</evidence>
<evidence type="ECO:0000313" key="2">
    <source>
        <dbReference type="Proteomes" id="UP000270185"/>
    </source>
</evidence>
<sequence>MSIIRITEGEYRTEIEGGWTVFTDEFEAYAGTVSHFTAERETMFGIPDKAPKFIDNAYIPAVLINEGSDILYDIKNKDNHYWNLSVLLEENFRKPIVKQLKFKTPDPIIPVRFNIVKGNNLANDKDGGHITAKVYNSKGNKIETQVFKDLNYGGHFDFSWDKTKDIFQIQFFADDNDDFFNGGFENVLCGIFEIYKSDCQVCGEWEIIASVVPQYKYEGYQTDCHVATHAQLKSMGYKEGFPRYQISKAIRDKNKNFIKLEYNKEEFIKGGNYIKQALKQEIPVTVGIDNHQQITPGNPDLTTDHFVVIVGMGTDEKGNYFNFYDNADRDVGTSSQNKLYCVCKENKLEGHADPESGYLKGSVYTITSIRTSIKI</sequence>
<dbReference type="OrthoDB" id="1261027at2"/>
<name>A0A3G8XN48_9FLAO</name>
<reference evidence="2" key="1">
    <citation type="submission" date="2018-11" db="EMBL/GenBank/DDBJ databases">
        <title>Proposal to divide the Flavobacteriaceae and reorganize its genera based on Amino Acid Identity values calculated from whole genome sequences.</title>
        <authorList>
            <person name="Nicholson A.C."/>
            <person name="Gulvik C.A."/>
            <person name="Whitney A.M."/>
            <person name="Humrighouse B.W."/>
            <person name="Bell M."/>
            <person name="Holmes B."/>
            <person name="Steigerwalt A.G."/>
            <person name="Villarma A."/>
            <person name="Sheth M."/>
            <person name="Batra D."/>
            <person name="Pryor J."/>
            <person name="Bernardet J.-F."/>
            <person name="Hugo C."/>
            <person name="Kampfer P."/>
            <person name="Newman J.D."/>
            <person name="McQuiston J.R."/>
        </authorList>
    </citation>
    <scope>NUCLEOTIDE SEQUENCE [LARGE SCALE GENOMIC DNA]</scope>
    <source>
        <strain evidence="2">G0081</strain>
    </source>
</reference>